<dbReference type="RefSeq" id="WP_143059666.1">
    <property type="nucleotide sequence ID" value="NZ_FOGD01000008.1"/>
</dbReference>
<feature type="domain" description="HAMP" evidence="4">
    <location>
        <begin position="210"/>
        <end position="262"/>
    </location>
</feature>
<organism evidence="5 6">
    <name type="scientific">Giesbergeria anulus</name>
    <dbReference type="NCBI Taxonomy" id="180197"/>
    <lineage>
        <taxon>Bacteria</taxon>
        <taxon>Pseudomonadati</taxon>
        <taxon>Pseudomonadota</taxon>
        <taxon>Betaproteobacteria</taxon>
        <taxon>Burkholderiales</taxon>
        <taxon>Comamonadaceae</taxon>
        <taxon>Giesbergeria</taxon>
    </lineage>
</organism>
<dbReference type="EMBL" id="FOGD01000008">
    <property type="protein sequence ID" value="SER41886.1"/>
    <property type="molecule type" value="Genomic_DNA"/>
</dbReference>
<dbReference type="STRING" id="180197.SAMN02982919_02342"/>
<dbReference type="PROSITE" id="PS50885">
    <property type="entry name" value="HAMP"/>
    <property type="match status" value="1"/>
</dbReference>
<dbReference type="InterPro" id="IPR003660">
    <property type="entry name" value="HAMP_dom"/>
</dbReference>
<dbReference type="SUPFAM" id="SSF158472">
    <property type="entry name" value="HAMP domain-like"/>
    <property type="match status" value="1"/>
</dbReference>
<evidence type="ECO:0000313" key="5">
    <source>
        <dbReference type="EMBL" id="SER41886.1"/>
    </source>
</evidence>
<dbReference type="GO" id="GO:0005886">
    <property type="term" value="C:plasma membrane"/>
    <property type="evidence" value="ECO:0007669"/>
    <property type="project" value="TreeGrafter"/>
</dbReference>
<dbReference type="CDD" id="cd19411">
    <property type="entry name" value="MCP2201-like_sensor"/>
    <property type="match status" value="1"/>
</dbReference>
<gene>
    <name evidence="5" type="ORF">SAMN02982919_02342</name>
</gene>
<dbReference type="Gene3D" id="1.20.120.1530">
    <property type="match status" value="2"/>
</dbReference>
<feature type="transmembrane region" description="Helical" evidence="3">
    <location>
        <begin position="12"/>
        <end position="30"/>
    </location>
</feature>
<proteinExistence type="inferred from homology"/>
<dbReference type="InterPro" id="IPR051310">
    <property type="entry name" value="MCP_chemotaxis"/>
</dbReference>
<dbReference type="Pfam" id="PF12729">
    <property type="entry name" value="4HB_MCP_1"/>
    <property type="match status" value="1"/>
</dbReference>
<protein>
    <submittedName>
        <fullName evidence="5">HAMP domain-containing protein</fullName>
    </submittedName>
</protein>
<dbReference type="InterPro" id="IPR047347">
    <property type="entry name" value="YvaQ-like_sensor"/>
</dbReference>
<dbReference type="PANTHER" id="PTHR43531">
    <property type="entry name" value="PROTEIN ICFG"/>
    <property type="match status" value="1"/>
</dbReference>
<evidence type="ECO:0000256" key="1">
    <source>
        <dbReference type="ARBA" id="ARBA00022500"/>
    </source>
</evidence>
<evidence type="ECO:0000256" key="3">
    <source>
        <dbReference type="SAM" id="Phobius"/>
    </source>
</evidence>
<dbReference type="PANTHER" id="PTHR43531:SF11">
    <property type="entry name" value="METHYL-ACCEPTING CHEMOTAXIS PROTEIN 3"/>
    <property type="match status" value="1"/>
</dbReference>
<accession>A0A1H9P0X5</accession>
<name>A0A1H9P0X5_9BURK</name>
<dbReference type="OrthoDB" id="9806477at2"/>
<dbReference type="Pfam" id="PF00672">
    <property type="entry name" value="HAMP"/>
    <property type="match status" value="1"/>
</dbReference>
<dbReference type="Proteomes" id="UP000199766">
    <property type="component" value="Unassembled WGS sequence"/>
</dbReference>
<evidence type="ECO:0000259" key="4">
    <source>
        <dbReference type="PROSITE" id="PS50885"/>
    </source>
</evidence>
<dbReference type="AlphaFoldDB" id="A0A1H9P0X5"/>
<dbReference type="GO" id="GO:0007165">
    <property type="term" value="P:signal transduction"/>
    <property type="evidence" value="ECO:0007669"/>
    <property type="project" value="InterPro"/>
</dbReference>
<evidence type="ECO:0000313" key="6">
    <source>
        <dbReference type="Proteomes" id="UP000199766"/>
    </source>
</evidence>
<keyword evidence="3" id="KW-0472">Membrane</keyword>
<evidence type="ECO:0000256" key="2">
    <source>
        <dbReference type="ARBA" id="ARBA00029447"/>
    </source>
</evidence>
<dbReference type="GO" id="GO:0006935">
    <property type="term" value="P:chemotaxis"/>
    <property type="evidence" value="ECO:0007669"/>
    <property type="project" value="UniProtKB-KW"/>
</dbReference>
<reference evidence="5 6" key="1">
    <citation type="submission" date="2016-10" db="EMBL/GenBank/DDBJ databases">
        <authorList>
            <person name="de Groot N.N."/>
        </authorList>
    </citation>
    <scope>NUCLEOTIDE SEQUENCE [LARGE SCALE GENOMIC DNA]</scope>
    <source>
        <strain evidence="5 6">ATCC 35958</strain>
    </source>
</reference>
<keyword evidence="1" id="KW-0145">Chemotaxis</keyword>
<dbReference type="CDD" id="cd06225">
    <property type="entry name" value="HAMP"/>
    <property type="match status" value="1"/>
</dbReference>
<dbReference type="Pfam" id="PF18947">
    <property type="entry name" value="HAMP_2"/>
    <property type="match status" value="2"/>
</dbReference>
<keyword evidence="3" id="KW-1133">Transmembrane helix</keyword>
<sequence length="445" mass="47623">MFRNIKIGTRLAIGFSAILALLIVVVSIGVSRINEINGDIRSLVRDDFPKTVIANEIIDALNVNARILRNIYIFKDSEMQKEIDLLPEKSRVITAGIEKLDKMIATDVGKISLQKVKDARVPYLAEVERYLSLIKSGQREEAAGMLSGTLRNTQDNYIAAVLSLVDGQSALIVQRGQAAENLAASAENLLLILTGVAAVLSAVLGWLITRSITEPTRQLMNHANEMAAGNFGNTVTLSQQDEVGILAQSLRTMQSAVQTMIADTALLSKAAVDGKLTTRADASQHQGDFRKIVQGVNDTLDAVIGPLNVAAKYVEQIAIGDIPKPITESYNGDFNTLKNNLNACIEATNQQAAAAQAISKGDLSVSIKVRSDNDIMAKSLVDVVQAVGALVADANMLSQSTLEGKLSVRADAAKHLGDFRKVIQGLNATLESVVVPVNEVMAVLG</sequence>
<keyword evidence="3" id="KW-0812">Transmembrane</keyword>
<keyword evidence="6" id="KW-1185">Reference proteome</keyword>
<comment type="similarity">
    <text evidence="2">Belongs to the methyl-accepting chemotaxis (MCP) protein family.</text>
</comment>
<dbReference type="SMART" id="SM00304">
    <property type="entry name" value="HAMP"/>
    <property type="match status" value="2"/>
</dbReference>
<feature type="non-terminal residue" evidence="5">
    <location>
        <position position="445"/>
    </location>
</feature>
<dbReference type="InterPro" id="IPR024478">
    <property type="entry name" value="HlyB_4HB_MCP"/>
</dbReference>
<dbReference type="GO" id="GO:0004888">
    <property type="term" value="F:transmembrane signaling receptor activity"/>
    <property type="evidence" value="ECO:0007669"/>
    <property type="project" value="TreeGrafter"/>
</dbReference>